<sequence>MTTARDAIPEDYRSVEPYDVDSLGKEDKTRILEAVANPPRHDSFVNSRRYLSRYRLVNIFARPPAAGCYSPSAEKHLDQISKPEANLGQLDSVPLEIQLQIIQQLDIQATLELRKVNRRARQLVGSTAEYRLVTSHATPALQYIFAIKVADSISFVDLAQALRTLHCTFGCGTFGEFFFLPTQQRCCRECLERREELSMAALMKNTTANRLPIPADSLGPDIMITVGMQGKEHDFAGFLPMNEDGREWAIQDALELAPSVYRQLLRYMALPIALPTDEAPSFSSFSMWIGPKNLVPFETPPFDDTILHQRLQECLRCTASVSLPCLDGSGHLDNGILCKGCDKSRGECCTNIETLMIVPAPYDDAMAALMLLYDLERRVYSRGSDAFWEHFKWCRGAQSLWAAAKAQMDSPDGEGSETANKGSEAE</sequence>
<dbReference type="Proteomes" id="UP001174936">
    <property type="component" value="Unassembled WGS sequence"/>
</dbReference>
<evidence type="ECO:0000256" key="1">
    <source>
        <dbReference type="SAM" id="MobiDB-lite"/>
    </source>
</evidence>
<evidence type="ECO:0000259" key="2">
    <source>
        <dbReference type="PROSITE" id="PS50181"/>
    </source>
</evidence>
<dbReference type="AlphaFoldDB" id="A0AA39XXJ5"/>
<feature type="region of interest" description="Disordered" evidence="1">
    <location>
        <begin position="405"/>
        <end position="426"/>
    </location>
</feature>
<proteinExistence type="predicted"/>
<evidence type="ECO:0000313" key="4">
    <source>
        <dbReference type="Proteomes" id="UP001174936"/>
    </source>
</evidence>
<name>A0AA39XXJ5_9PEZI</name>
<protein>
    <recommendedName>
        <fullName evidence="2">F-box domain-containing protein</fullName>
    </recommendedName>
</protein>
<feature type="compositionally biased region" description="Polar residues" evidence="1">
    <location>
        <begin position="417"/>
        <end position="426"/>
    </location>
</feature>
<organism evidence="3 4">
    <name type="scientific">Cercophora newfieldiana</name>
    <dbReference type="NCBI Taxonomy" id="92897"/>
    <lineage>
        <taxon>Eukaryota</taxon>
        <taxon>Fungi</taxon>
        <taxon>Dikarya</taxon>
        <taxon>Ascomycota</taxon>
        <taxon>Pezizomycotina</taxon>
        <taxon>Sordariomycetes</taxon>
        <taxon>Sordariomycetidae</taxon>
        <taxon>Sordariales</taxon>
        <taxon>Lasiosphaeriaceae</taxon>
        <taxon>Cercophora</taxon>
    </lineage>
</organism>
<reference evidence="3" key="1">
    <citation type="submission" date="2023-06" db="EMBL/GenBank/DDBJ databases">
        <title>Genome-scale phylogeny and comparative genomics of the fungal order Sordariales.</title>
        <authorList>
            <consortium name="Lawrence Berkeley National Laboratory"/>
            <person name="Hensen N."/>
            <person name="Bonometti L."/>
            <person name="Westerberg I."/>
            <person name="Brannstrom I.O."/>
            <person name="Guillou S."/>
            <person name="Cros-Aarteil S."/>
            <person name="Calhoun S."/>
            <person name="Haridas S."/>
            <person name="Kuo A."/>
            <person name="Mondo S."/>
            <person name="Pangilinan J."/>
            <person name="Riley R."/>
            <person name="Labutti K."/>
            <person name="Andreopoulos B."/>
            <person name="Lipzen A."/>
            <person name="Chen C."/>
            <person name="Yanf M."/>
            <person name="Daum C."/>
            <person name="Ng V."/>
            <person name="Clum A."/>
            <person name="Steindorff A."/>
            <person name="Ohm R."/>
            <person name="Martin F."/>
            <person name="Silar P."/>
            <person name="Natvig D."/>
            <person name="Lalanne C."/>
            <person name="Gautier V."/>
            <person name="Ament-Velasquez S.L."/>
            <person name="Kruys A."/>
            <person name="Hutchinson M.I."/>
            <person name="Powell A.J."/>
            <person name="Barry K."/>
            <person name="Miller A.N."/>
            <person name="Grigoriev I.V."/>
            <person name="Debuchy R."/>
            <person name="Gladieux P."/>
            <person name="Thoren M.H."/>
            <person name="Johannesson H."/>
        </authorList>
    </citation>
    <scope>NUCLEOTIDE SEQUENCE</scope>
    <source>
        <strain evidence="3">SMH2532-1</strain>
    </source>
</reference>
<dbReference type="PROSITE" id="PS50181">
    <property type="entry name" value="FBOX"/>
    <property type="match status" value="1"/>
</dbReference>
<evidence type="ECO:0000313" key="3">
    <source>
        <dbReference type="EMBL" id="KAK0642106.1"/>
    </source>
</evidence>
<dbReference type="EMBL" id="JAULSV010000006">
    <property type="protein sequence ID" value="KAK0642106.1"/>
    <property type="molecule type" value="Genomic_DNA"/>
</dbReference>
<dbReference type="Pfam" id="PF00646">
    <property type="entry name" value="F-box"/>
    <property type="match status" value="1"/>
</dbReference>
<comment type="caution">
    <text evidence="3">The sequence shown here is derived from an EMBL/GenBank/DDBJ whole genome shotgun (WGS) entry which is preliminary data.</text>
</comment>
<dbReference type="InterPro" id="IPR001810">
    <property type="entry name" value="F-box_dom"/>
</dbReference>
<gene>
    <name evidence="3" type="ORF">B0T16DRAFT_225090</name>
</gene>
<accession>A0AA39XXJ5</accession>
<feature type="domain" description="F-box" evidence="2">
    <location>
        <begin position="87"/>
        <end position="133"/>
    </location>
</feature>
<keyword evidence="4" id="KW-1185">Reference proteome</keyword>